<dbReference type="HOGENOM" id="CLU_3220145_0_0_10"/>
<keyword evidence="2" id="KW-1185">Reference proteome</keyword>
<accession>A0A069QGJ5</accession>
<evidence type="ECO:0000313" key="2">
    <source>
        <dbReference type="Proteomes" id="UP000027442"/>
    </source>
</evidence>
<sequence length="44" mass="5188">MRQNECLFKNTALYTRFRAVCSKMKCVLLLNAVQYAAKRPAFWC</sequence>
<organism evidence="1 2">
    <name type="scientific">Hoylesella loescheii DSM 19665 = JCM 12249 = ATCC 15930</name>
    <dbReference type="NCBI Taxonomy" id="1122985"/>
    <lineage>
        <taxon>Bacteria</taxon>
        <taxon>Pseudomonadati</taxon>
        <taxon>Bacteroidota</taxon>
        <taxon>Bacteroidia</taxon>
        <taxon>Bacteroidales</taxon>
        <taxon>Prevotellaceae</taxon>
        <taxon>Hoylesella</taxon>
    </lineage>
</organism>
<protein>
    <submittedName>
        <fullName evidence="1">Uncharacterized protein</fullName>
    </submittedName>
</protein>
<evidence type="ECO:0000313" key="1">
    <source>
        <dbReference type="EMBL" id="KDR51915.1"/>
    </source>
</evidence>
<dbReference type="PATRIC" id="fig|1122985.7.peg.2087"/>
<proteinExistence type="predicted"/>
<dbReference type="Proteomes" id="UP000027442">
    <property type="component" value="Unassembled WGS sequence"/>
</dbReference>
<comment type="caution">
    <text evidence="1">The sequence shown here is derived from an EMBL/GenBank/DDBJ whole genome shotgun (WGS) entry which is preliminary data.</text>
</comment>
<reference evidence="1 2" key="1">
    <citation type="submission" date="2013-08" db="EMBL/GenBank/DDBJ databases">
        <authorList>
            <person name="Weinstock G."/>
            <person name="Sodergren E."/>
            <person name="Wylie T."/>
            <person name="Fulton L."/>
            <person name="Fulton R."/>
            <person name="Fronick C."/>
            <person name="O'Laughlin M."/>
            <person name="Godfrey J."/>
            <person name="Miner T."/>
            <person name="Herter B."/>
            <person name="Appelbaum E."/>
            <person name="Cordes M."/>
            <person name="Lek S."/>
            <person name="Wollam A."/>
            <person name="Pepin K.H."/>
            <person name="Palsikar V.B."/>
            <person name="Mitreva M."/>
            <person name="Wilson R.K."/>
        </authorList>
    </citation>
    <scope>NUCLEOTIDE SEQUENCE [LARGE SCALE GENOMIC DNA]</scope>
    <source>
        <strain evidence="1 2">ATCC 15930</strain>
    </source>
</reference>
<gene>
    <name evidence="1" type="ORF">HMPREF1991_02012</name>
</gene>
<name>A0A069QGJ5_HOYLO</name>
<dbReference type="AlphaFoldDB" id="A0A069QGJ5"/>
<dbReference type="EMBL" id="JNGW01000087">
    <property type="protein sequence ID" value="KDR51915.1"/>
    <property type="molecule type" value="Genomic_DNA"/>
</dbReference>